<evidence type="ECO:0000256" key="6">
    <source>
        <dbReference type="SAM" id="Coils"/>
    </source>
</evidence>
<dbReference type="Pfam" id="PF00226">
    <property type="entry name" value="DnaJ"/>
    <property type="match status" value="1"/>
</dbReference>
<evidence type="ECO:0000313" key="9">
    <source>
        <dbReference type="WBParaSite" id="SSTP_0000417900.1"/>
    </source>
</evidence>
<proteinExistence type="predicted"/>
<keyword evidence="6" id="KW-0175">Coiled coil</keyword>
<reference evidence="9" key="1">
    <citation type="submission" date="2015-08" db="UniProtKB">
        <authorList>
            <consortium name="WormBaseParasite"/>
        </authorList>
    </citation>
    <scope>IDENTIFICATION</scope>
</reference>
<evidence type="ECO:0000313" key="10">
    <source>
        <dbReference type="WBParaSite" id="TCONS_00008379.p1"/>
    </source>
</evidence>
<dbReference type="InterPro" id="IPR052094">
    <property type="entry name" value="Pre-mRNA-splicing_ERAD"/>
</dbReference>
<dbReference type="GO" id="GO:0003676">
    <property type="term" value="F:nucleic acid binding"/>
    <property type="evidence" value="ECO:0007669"/>
    <property type="project" value="InterPro"/>
</dbReference>
<feature type="domain" description="J" evidence="7">
    <location>
        <begin position="8"/>
        <end position="74"/>
    </location>
</feature>
<dbReference type="GO" id="GO:0005681">
    <property type="term" value="C:spliceosomal complex"/>
    <property type="evidence" value="ECO:0007669"/>
    <property type="project" value="TreeGrafter"/>
</dbReference>
<dbReference type="PRINTS" id="PR00625">
    <property type="entry name" value="JDOMAIN"/>
</dbReference>
<keyword evidence="4" id="KW-0143">Chaperone</keyword>
<evidence type="ECO:0000313" key="8">
    <source>
        <dbReference type="Proteomes" id="UP000035681"/>
    </source>
</evidence>
<organism evidence="9">
    <name type="scientific">Strongyloides stercoralis</name>
    <name type="common">Threadworm</name>
    <dbReference type="NCBI Taxonomy" id="6248"/>
    <lineage>
        <taxon>Eukaryota</taxon>
        <taxon>Metazoa</taxon>
        <taxon>Ecdysozoa</taxon>
        <taxon>Nematoda</taxon>
        <taxon>Chromadorea</taxon>
        <taxon>Rhabditida</taxon>
        <taxon>Tylenchina</taxon>
        <taxon>Panagrolaimomorpha</taxon>
        <taxon>Strongyloidoidea</taxon>
        <taxon>Strongyloididae</taxon>
        <taxon>Strongyloides</taxon>
    </lineage>
</organism>
<dbReference type="Gene3D" id="3.30.70.330">
    <property type="match status" value="1"/>
</dbReference>
<dbReference type="GO" id="GO:0000390">
    <property type="term" value="P:spliceosomal complex disassembly"/>
    <property type="evidence" value="ECO:0007669"/>
    <property type="project" value="TreeGrafter"/>
</dbReference>
<dbReference type="PANTHER" id="PTHR44313:SF1">
    <property type="entry name" value="DNAJ HOMOLOG SUBFAMILY C MEMBER 17"/>
    <property type="match status" value="1"/>
</dbReference>
<name>A0A0K0E3V9_STRER</name>
<keyword evidence="5" id="KW-0539">Nucleus</keyword>
<evidence type="ECO:0000256" key="5">
    <source>
        <dbReference type="ARBA" id="ARBA00023242"/>
    </source>
</evidence>
<evidence type="ECO:0000259" key="7">
    <source>
        <dbReference type="PROSITE" id="PS50076"/>
    </source>
</evidence>
<keyword evidence="3" id="KW-0963">Cytoplasm</keyword>
<dbReference type="SUPFAM" id="SSF54928">
    <property type="entry name" value="RNA-binding domain, RBD"/>
    <property type="match status" value="1"/>
</dbReference>
<comment type="subcellular location">
    <subcellularLocation>
        <location evidence="2">Cytoplasm</location>
    </subcellularLocation>
    <subcellularLocation>
        <location evidence="1">Nucleus</location>
    </subcellularLocation>
</comment>
<dbReference type="SMART" id="SM00271">
    <property type="entry name" value="DnaJ"/>
    <property type="match status" value="1"/>
</dbReference>
<dbReference type="Gene3D" id="1.10.287.110">
    <property type="entry name" value="DnaJ domain"/>
    <property type="match status" value="1"/>
</dbReference>
<evidence type="ECO:0000256" key="3">
    <source>
        <dbReference type="ARBA" id="ARBA00022490"/>
    </source>
</evidence>
<keyword evidence="8" id="KW-1185">Reference proteome</keyword>
<dbReference type="WBParaSite" id="SSTP_0000417900.1">
    <property type="protein sequence ID" value="SSTP_0000417900.1"/>
    <property type="gene ID" value="SSTP_0000417900"/>
</dbReference>
<dbReference type="SUPFAM" id="SSF46565">
    <property type="entry name" value="Chaperone J-domain"/>
    <property type="match status" value="1"/>
</dbReference>
<sequence>MDNPIDYCPYKILGLTKECSESDVKKAYKKAALKWHPDKNPENKSDAQMMFLKIQEASALLLNFEAKTAYDNMISAREAKIRNINKRKNEESEIRKKFREDLEARENDFMRTTEDKNNEAEEKLRKELNKMKSTSWKIKNELDEMIRKELEKEKEYMNEMEFKYKPQLKIKWKCNSFNYTEDILYDIFNKYGNILGIVCSDNNTAIIEFSNLKEAIIAEDETGLAVNLLKVSWVNLRPEHLDYVKKVSNVDHKLSKIGEHDNIEKVSVENFLKLENEVMTALLGNTWKSNFSVGDKLNIS</sequence>
<accession>A0A0K0E3V9</accession>
<dbReference type="Proteomes" id="UP000035681">
    <property type="component" value="Unplaced"/>
</dbReference>
<dbReference type="InterPro" id="IPR036869">
    <property type="entry name" value="J_dom_sf"/>
</dbReference>
<evidence type="ECO:0000256" key="1">
    <source>
        <dbReference type="ARBA" id="ARBA00004123"/>
    </source>
</evidence>
<dbReference type="GO" id="GO:0005737">
    <property type="term" value="C:cytoplasm"/>
    <property type="evidence" value="ECO:0007669"/>
    <property type="project" value="UniProtKB-SubCell"/>
</dbReference>
<protein>
    <submittedName>
        <fullName evidence="9 10">J domain-containing protein</fullName>
    </submittedName>
</protein>
<dbReference type="InterPro" id="IPR035979">
    <property type="entry name" value="RBD_domain_sf"/>
</dbReference>
<evidence type="ECO:0000256" key="4">
    <source>
        <dbReference type="ARBA" id="ARBA00023186"/>
    </source>
</evidence>
<dbReference type="InterPro" id="IPR001623">
    <property type="entry name" value="DnaJ_domain"/>
</dbReference>
<dbReference type="PROSITE" id="PS50076">
    <property type="entry name" value="DNAJ_2"/>
    <property type="match status" value="1"/>
</dbReference>
<dbReference type="WBParaSite" id="TCONS_00008379.p1">
    <property type="protein sequence ID" value="TCONS_00008379.p1"/>
    <property type="gene ID" value="XLOC_006330"/>
</dbReference>
<dbReference type="STRING" id="6248.A0A0K0E3V9"/>
<dbReference type="InterPro" id="IPR012677">
    <property type="entry name" value="Nucleotide-bd_a/b_plait_sf"/>
</dbReference>
<dbReference type="AlphaFoldDB" id="A0A0K0E3V9"/>
<dbReference type="CDD" id="cd06257">
    <property type="entry name" value="DnaJ"/>
    <property type="match status" value="1"/>
</dbReference>
<evidence type="ECO:0000256" key="2">
    <source>
        <dbReference type="ARBA" id="ARBA00004496"/>
    </source>
</evidence>
<dbReference type="PANTHER" id="PTHR44313">
    <property type="entry name" value="DNAJ HOMOLOG SUBFAMILY C MEMBER 17"/>
    <property type="match status" value="1"/>
</dbReference>
<feature type="coiled-coil region" evidence="6">
    <location>
        <begin position="110"/>
        <end position="159"/>
    </location>
</feature>